<sequence>MNDSFSLLLPAIPIGIGATLVMDLWALLLKRAFGIPSLDYAMVGRWAGHLPRGRFVHDSIAQAAPVPGEAALGWFLHYAIGVIFAAALLALAGPSWLQAPTFLPALGIGVLTVVAPFFILQPGLGAGIAASRTPRPGTARLRSLMAHASFGVGLYLAGWAFNILAG</sequence>
<feature type="transmembrane region" description="Helical" evidence="1">
    <location>
        <begin position="144"/>
        <end position="165"/>
    </location>
</feature>
<feature type="transmembrane region" description="Helical" evidence="1">
    <location>
        <begin position="105"/>
        <end position="124"/>
    </location>
</feature>
<organism evidence="2 3">
    <name type="scientific">Bordetella genomosp. 2</name>
    <dbReference type="NCBI Taxonomy" id="1983456"/>
    <lineage>
        <taxon>Bacteria</taxon>
        <taxon>Pseudomonadati</taxon>
        <taxon>Pseudomonadota</taxon>
        <taxon>Betaproteobacteria</taxon>
        <taxon>Burkholderiales</taxon>
        <taxon>Alcaligenaceae</taxon>
        <taxon>Bordetella</taxon>
    </lineage>
</organism>
<dbReference type="RefSeq" id="WP_094806444.1">
    <property type="nucleotide sequence ID" value="NZ_NEVT01000003.1"/>
</dbReference>
<keyword evidence="1" id="KW-0472">Membrane</keyword>
<evidence type="ECO:0008006" key="4">
    <source>
        <dbReference type="Google" id="ProtNLM"/>
    </source>
</evidence>
<accession>A0A261W0W8</accession>
<comment type="caution">
    <text evidence="2">The sequence shown here is derived from an EMBL/GenBank/DDBJ whole genome shotgun (WGS) entry which is preliminary data.</text>
</comment>
<keyword evidence="3" id="KW-1185">Reference proteome</keyword>
<evidence type="ECO:0000313" key="2">
    <source>
        <dbReference type="EMBL" id="OZI80008.1"/>
    </source>
</evidence>
<name>A0A261W0W8_9BORD</name>
<feature type="transmembrane region" description="Helical" evidence="1">
    <location>
        <begin position="7"/>
        <end position="28"/>
    </location>
</feature>
<reference evidence="3" key="1">
    <citation type="submission" date="2017-05" db="EMBL/GenBank/DDBJ databases">
        <title>Complete and WGS of Bordetella genogroups.</title>
        <authorList>
            <person name="Spilker T."/>
            <person name="Lipuma J."/>
        </authorList>
    </citation>
    <scope>NUCLEOTIDE SEQUENCE [LARGE SCALE GENOMIC DNA]</scope>
    <source>
        <strain evidence="3">AU8256</strain>
    </source>
</reference>
<proteinExistence type="predicted"/>
<dbReference type="Proteomes" id="UP000215633">
    <property type="component" value="Unassembled WGS sequence"/>
</dbReference>
<keyword evidence="1" id="KW-0812">Transmembrane</keyword>
<evidence type="ECO:0000313" key="3">
    <source>
        <dbReference type="Proteomes" id="UP000215633"/>
    </source>
</evidence>
<dbReference type="EMBL" id="NEVT01000003">
    <property type="protein sequence ID" value="OZI80008.1"/>
    <property type="molecule type" value="Genomic_DNA"/>
</dbReference>
<dbReference type="AlphaFoldDB" id="A0A261W0W8"/>
<feature type="transmembrane region" description="Helical" evidence="1">
    <location>
        <begin position="75"/>
        <end position="93"/>
    </location>
</feature>
<dbReference type="Pfam" id="PF11158">
    <property type="entry name" value="DUF2938"/>
    <property type="match status" value="1"/>
</dbReference>
<keyword evidence="1" id="KW-1133">Transmembrane helix</keyword>
<protein>
    <recommendedName>
        <fullName evidence="4">DUF2938 domain-containing protein</fullName>
    </recommendedName>
</protein>
<dbReference type="InterPro" id="IPR021329">
    <property type="entry name" value="DUF2938"/>
</dbReference>
<gene>
    <name evidence="2" type="ORF">CAL24_08895</name>
</gene>
<evidence type="ECO:0000256" key="1">
    <source>
        <dbReference type="SAM" id="Phobius"/>
    </source>
</evidence>